<organism evidence="1 2">
    <name type="scientific">Pseudomonas fluorescens</name>
    <dbReference type="NCBI Taxonomy" id="294"/>
    <lineage>
        <taxon>Bacteria</taxon>
        <taxon>Pseudomonadati</taxon>
        <taxon>Pseudomonadota</taxon>
        <taxon>Gammaproteobacteria</taxon>
        <taxon>Pseudomonadales</taxon>
        <taxon>Pseudomonadaceae</taxon>
        <taxon>Pseudomonas</taxon>
    </lineage>
</organism>
<dbReference type="AlphaFoldDB" id="A0AAE2DM86"/>
<comment type="caution">
    <text evidence="1">The sequence shown here is derived from an EMBL/GenBank/DDBJ whole genome shotgun (WGS) entry which is preliminary data.</text>
</comment>
<gene>
    <name evidence="1" type="ORF">QS95_00510</name>
</gene>
<name>A0AAE2DM86_PSEFL</name>
<reference evidence="1 2" key="1">
    <citation type="submission" date="2014-11" db="EMBL/GenBank/DDBJ databases">
        <title>Draft genome sequence of Pseudomonas fluorescens strains SF4c SF39a.</title>
        <authorList>
            <person name="Underwood G.E."/>
            <person name="Ly L.K."/>
            <person name="Bitzer A.S."/>
            <person name="Godino A."/>
            <person name="Bucci V."/>
            <person name="Fischer S."/>
            <person name="Silby M.W."/>
        </authorList>
    </citation>
    <scope>NUCLEOTIDE SEQUENCE [LARGE SCALE GENOMIC DNA]</scope>
    <source>
        <strain evidence="1 2">SF4c</strain>
    </source>
</reference>
<dbReference type="RefSeq" id="WP_039764651.1">
    <property type="nucleotide sequence ID" value="NZ_JTGH01000001.1"/>
</dbReference>
<dbReference type="Proteomes" id="UP000031587">
    <property type="component" value="Unassembled WGS sequence"/>
</dbReference>
<evidence type="ECO:0000313" key="1">
    <source>
        <dbReference type="EMBL" id="KIF65211.1"/>
    </source>
</evidence>
<proteinExistence type="predicted"/>
<protein>
    <submittedName>
        <fullName evidence="1">Uncharacterized protein</fullName>
    </submittedName>
</protein>
<evidence type="ECO:0000313" key="2">
    <source>
        <dbReference type="Proteomes" id="UP000031587"/>
    </source>
</evidence>
<sequence>MSDAATWQRQFKFCEAKLLYRRSAVMNAFNTSPEFYQIRIDGQFNRVFQANVTKLGVLSKDQARQIVRFHQLADSVRQDVIEGGVLAGGTDRPEMFREAIDLLEEAMSIGRAMIAADAEGGCSWFGSREAKK</sequence>
<dbReference type="EMBL" id="JTGH01000001">
    <property type="protein sequence ID" value="KIF65211.1"/>
    <property type="molecule type" value="Genomic_DNA"/>
</dbReference>
<accession>A0AAE2DM86</accession>